<feature type="transmembrane region" description="Helical" evidence="4">
    <location>
        <begin position="299"/>
        <end position="320"/>
    </location>
</feature>
<dbReference type="Proteomes" id="UP000436822">
    <property type="component" value="Unassembled WGS sequence"/>
</dbReference>
<dbReference type="InterPro" id="IPR020846">
    <property type="entry name" value="MFS_dom"/>
</dbReference>
<feature type="domain" description="Major facilitator superfamily (MFS) profile" evidence="5">
    <location>
        <begin position="19"/>
        <end position="387"/>
    </location>
</feature>
<feature type="transmembrane region" description="Helical" evidence="4">
    <location>
        <begin position="17"/>
        <end position="34"/>
    </location>
</feature>
<reference evidence="6 7" key="1">
    <citation type="submission" date="2019-12" db="EMBL/GenBank/DDBJ databases">
        <title>Litoreibacter badius sp. nov., a novel bacteriochlorophyll a-containing bacterium in the genus Litoreibacter.</title>
        <authorList>
            <person name="Kanamuro M."/>
            <person name="Takabe Y."/>
            <person name="Mori K."/>
            <person name="Takaichi S."/>
            <person name="Hanada S."/>
        </authorList>
    </citation>
    <scope>NUCLEOTIDE SEQUENCE [LARGE SCALE GENOMIC DNA]</scope>
    <source>
        <strain evidence="6 7">K6</strain>
    </source>
</reference>
<organism evidence="6 7">
    <name type="scientific">Litoreibacter roseus</name>
    <dbReference type="NCBI Taxonomy" id="2601869"/>
    <lineage>
        <taxon>Bacteria</taxon>
        <taxon>Pseudomonadati</taxon>
        <taxon>Pseudomonadota</taxon>
        <taxon>Alphaproteobacteria</taxon>
        <taxon>Rhodobacterales</taxon>
        <taxon>Roseobacteraceae</taxon>
        <taxon>Litoreibacter</taxon>
    </lineage>
</organism>
<dbReference type="Pfam" id="PF07690">
    <property type="entry name" value="MFS_1"/>
    <property type="match status" value="1"/>
</dbReference>
<feature type="transmembrane region" description="Helical" evidence="4">
    <location>
        <begin position="363"/>
        <end position="382"/>
    </location>
</feature>
<name>A0A6N6JG14_9RHOB</name>
<feature type="transmembrane region" description="Helical" evidence="4">
    <location>
        <begin position="142"/>
        <end position="165"/>
    </location>
</feature>
<feature type="transmembrane region" description="Helical" evidence="4">
    <location>
        <begin position="212"/>
        <end position="236"/>
    </location>
</feature>
<evidence type="ECO:0000256" key="1">
    <source>
        <dbReference type="ARBA" id="ARBA00022692"/>
    </source>
</evidence>
<feature type="transmembrane region" description="Helical" evidence="4">
    <location>
        <begin position="340"/>
        <end position="357"/>
    </location>
</feature>
<sequence length="389" mass="40325">MTSSAHSPNGSGGRTDWPLIALLFVAGLFAAAQFGKYSLTLRELALIYPDSPALVPFLVSIVGTVGVIFGAVAGALVAKLGMSRMLLLALVVGALLAGVQALLLPLSVMLGLRIAGGFCHLVMVVALPTIMASESSDRDRPVVMAIWAMFFGVSFALTGLALPFVLGLGGVPLVFLLHGAGLFLVALAVWWRVTPVPPTEGQSVNFIEEHRTIYTTPSLLISGLGFVWYTMMYIALLAVLPGVIAASVLQLALLPIGSLVGTFGAGILARRFQPDSIAIAGFVATIVAMALVWVSGGNIWLAIAMMVVMGVIPGASFASIPHFNAALKDRARATGGLAQLGNVGTTLGTPIFVMVAAQFGLNGIFGLVIVLSVAGIACLVHIRARILSV</sequence>
<dbReference type="InterPro" id="IPR011701">
    <property type="entry name" value="MFS"/>
</dbReference>
<keyword evidence="1 4" id="KW-0812">Transmembrane</keyword>
<feature type="transmembrane region" description="Helical" evidence="4">
    <location>
        <begin position="54"/>
        <end position="78"/>
    </location>
</feature>
<evidence type="ECO:0000256" key="4">
    <source>
        <dbReference type="SAM" id="Phobius"/>
    </source>
</evidence>
<dbReference type="OrthoDB" id="6095882at2"/>
<dbReference type="EMBL" id="BLJE01000001">
    <property type="protein sequence ID" value="GFE64152.1"/>
    <property type="molecule type" value="Genomic_DNA"/>
</dbReference>
<evidence type="ECO:0000313" key="7">
    <source>
        <dbReference type="Proteomes" id="UP000436822"/>
    </source>
</evidence>
<dbReference type="GO" id="GO:0022857">
    <property type="term" value="F:transmembrane transporter activity"/>
    <property type="evidence" value="ECO:0007669"/>
    <property type="project" value="InterPro"/>
</dbReference>
<accession>A0A6N6JG14</accession>
<dbReference type="SUPFAM" id="SSF103473">
    <property type="entry name" value="MFS general substrate transporter"/>
    <property type="match status" value="1"/>
</dbReference>
<evidence type="ECO:0000313" key="6">
    <source>
        <dbReference type="EMBL" id="GFE64152.1"/>
    </source>
</evidence>
<keyword evidence="2 4" id="KW-1133">Transmembrane helix</keyword>
<dbReference type="InterPro" id="IPR036259">
    <property type="entry name" value="MFS_trans_sf"/>
</dbReference>
<comment type="caution">
    <text evidence="6">The sequence shown here is derived from an EMBL/GenBank/DDBJ whole genome shotgun (WGS) entry which is preliminary data.</text>
</comment>
<feature type="transmembrane region" description="Helical" evidence="4">
    <location>
        <begin position="171"/>
        <end position="191"/>
    </location>
</feature>
<keyword evidence="7" id="KW-1185">Reference proteome</keyword>
<dbReference type="Gene3D" id="1.20.1250.20">
    <property type="entry name" value="MFS general substrate transporter like domains"/>
    <property type="match status" value="1"/>
</dbReference>
<protein>
    <submittedName>
        <fullName evidence="6">MFS transporter</fullName>
    </submittedName>
</protein>
<evidence type="ECO:0000259" key="5">
    <source>
        <dbReference type="PROSITE" id="PS50850"/>
    </source>
</evidence>
<dbReference type="AlphaFoldDB" id="A0A6N6JG14"/>
<keyword evidence="3 4" id="KW-0472">Membrane</keyword>
<feature type="transmembrane region" description="Helical" evidence="4">
    <location>
        <begin position="85"/>
        <end position="104"/>
    </location>
</feature>
<dbReference type="RefSeq" id="WP_159805020.1">
    <property type="nucleotide sequence ID" value="NZ_BLJE01000001.1"/>
</dbReference>
<dbReference type="PROSITE" id="PS50850">
    <property type="entry name" value="MFS"/>
    <property type="match status" value="1"/>
</dbReference>
<feature type="transmembrane region" description="Helical" evidence="4">
    <location>
        <begin position="276"/>
        <end position="293"/>
    </location>
</feature>
<evidence type="ECO:0000256" key="3">
    <source>
        <dbReference type="ARBA" id="ARBA00023136"/>
    </source>
</evidence>
<evidence type="ECO:0000256" key="2">
    <source>
        <dbReference type="ARBA" id="ARBA00022989"/>
    </source>
</evidence>
<feature type="transmembrane region" description="Helical" evidence="4">
    <location>
        <begin position="242"/>
        <end position="269"/>
    </location>
</feature>
<proteinExistence type="predicted"/>
<feature type="transmembrane region" description="Helical" evidence="4">
    <location>
        <begin position="110"/>
        <end position="130"/>
    </location>
</feature>
<gene>
    <name evidence="6" type="ORF">KIN_12260</name>
</gene>